<evidence type="ECO:0000256" key="3">
    <source>
        <dbReference type="SAM" id="SignalP"/>
    </source>
</evidence>
<dbReference type="PROSITE" id="PS51257">
    <property type="entry name" value="PROKAR_LIPOPROTEIN"/>
    <property type="match status" value="1"/>
</dbReference>
<dbReference type="GO" id="GO:0006508">
    <property type="term" value="P:proteolysis"/>
    <property type="evidence" value="ECO:0007669"/>
    <property type="project" value="UniProtKB-KW"/>
</dbReference>
<dbReference type="Proteomes" id="UP000198542">
    <property type="component" value="Unassembled WGS sequence"/>
</dbReference>
<evidence type="ECO:0000256" key="2">
    <source>
        <dbReference type="ARBA" id="ARBA00023157"/>
    </source>
</evidence>
<dbReference type="Pfam" id="PF00112">
    <property type="entry name" value="Peptidase_C1"/>
    <property type="match status" value="1"/>
</dbReference>
<proteinExistence type="inferred from homology"/>
<dbReference type="InterPro" id="IPR013128">
    <property type="entry name" value="Peptidase_C1A"/>
</dbReference>
<dbReference type="CDD" id="cd02248">
    <property type="entry name" value="Peptidase_C1A"/>
    <property type="match status" value="1"/>
</dbReference>
<dbReference type="FunFam" id="3.90.70.10:FF:000332">
    <property type="entry name" value="Cathepsin L1"/>
    <property type="match status" value="1"/>
</dbReference>
<keyword evidence="5" id="KW-0645">Protease</keyword>
<dbReference type="SUPFAM" id="SSF54001">
    <property type="entry name" value="Cysteine proteinases"/>
    <property type="match status" value="1"/>
</dbReference>
<dbReference type="InterPro" id="IPR039417">
    <property type="entry name" value="Peptidase_C1A_papain-like"/>
</dbReference>
<keyword evidence="6" id="KW-1185">Reference proteome</keyword>
<feature type="domain" description="Peptidase C1A papain C-terminal" evidence="4">
    <location>
        <begin position="26"/>
        <end position="239"/>
    </location>
</feature>
<evidence type="ECO:0000313" key="6">
    <source>
        <dbReference type="Proteomes" id="UP000198542"/>
    </source>
</evidence>
<dbReference type="PANTHER" id="PTHR12411">
    <property type="entry name" value="CYSTEINE PROTEASE FAMILY C1-RELATED"/>
    <property type="match status" value="1"/>
</dbReference>
<dbReference type="SMR" id="A0A231G3C3"/>
<dbReference type="GO" id="GO:0008234">
    <property type="term" value="F:cysteine-type peptidase activity"/>
    <property type="evidence" value="ECO:0007669"/>
    <property type="project" value="InterPro"/>
</dbReference>
<comment type="similarity">
    <text evidence="1">Belongs to the peptidase C1 family.</text>
</comment>
<evidence type="ECO:0000313" key="5">
    <source>
        <dbReference type="EMBL" id="SEC67106.1"/>
    </source>
</evidence>
<dbReference type="InterPro" id="IPR038765">
    <property type="entry name" value="Papain-like_cys_pep_sf"/>
</dbReference>
<feature type="signal peptide" evidence="3">
    <location>
        <begin position="1"/>
        <end position="23"/>
    </location>
</feature>
<evidence type="ECO:0000256" key="1">
    <source>
        <dbReference type="ARBA" id="ARBA00008455"/>
    </source>
</evidence>
<dbReference type="SMART" id="SM00645">
    <property type="entry name" value="Pept_C1"/>
    <property type="match status" value="1"/>
</dbReference>
<dbReference type="RefSeq" id="WP_090456813.1">
    <property type="nucleotide sequence ID" value="NZ_FNTC01000002.1"/>
</dbReference>
<feature type="chain" id="PRO_5030040001" evidence="3">
    <location>
        <begin position="24"/>
        <end position="250"/>
    </location>
</feature>
<name>A0A231G3C3_PSEJE</name>
<sequence>MRFWQLSCFILVGGCAVTVTAQALDIPSSVDWRTQGAVTRVKQLGTCGSGYAFSAVGALEGALFLQTERLVELSEQQILDCSSEQGNQGCDGGLMDYTYDYVKQHGIQSEEYYPYTGGGGRCDAGMIKAVAANTVTYTNIPRGDEEALRQAVAKGPVSAAIDASDNFKKYSGGVLNDEDCDENDLNYAVLIVGYGTEDGEDYWLVKNSRGPEWGEAGYIRMSRNKDNQCGIASYASFPVLAKRIIHQGLK</sequence>
<dbReference type="Gene3D" id="3.90.70.10">
    <property type="entry name" value="Cysteine proteinases"/>
    <property type="match status" value="1"/>
</dbReference>
<dbReference type="InterPro" id="IPR000668">
    <property type="entry name" value="Peptidase_C1A_C"/>
</dbReference>
<dbReference type="EMBL" id="FNTC01000002">
    <property type="protein sequence ID" value="SEC67106.1"/>
    <property type="molecule type" value="Genomic_DNA"/>
</dbReference>
<accession>A0A231G3C3</accession>
<dbReference type="PRINTS" id="PR00705">
    <property type="entry name" value="PAPAIN"/>
</dbReference>
<keyword evidence="3" id="KW-0732">Signal</keyword>
<dbReference type="AlphaFoldDB" id="A0A231G3C3"/>
<organism evidence="5 6">
    <name type="scientific">Pseudomonas jessenii</name>
    <dbReference type="NCBI Taxonomy" id="77298"/>
    <lineage>
        <taxon>Bacteria</taxon>
        <taxon>Pseudomonadati</taxon>
        <taxon>Pseudomonadota</taxon>
        <taxon>Gammaproteobacteria</taxon>
        <taxon>Pseudomonadales</taxon>
        <taxon>Pseudomonadaceae</taxon>
        <taxon>Pseudomonas</taxon>
    </lineage>
</organism>
<keyword evidence="5" id="KW-0378">Hydrolase</keyword>
<keyword evidence="2" id="KW-1015">Disulfide bond</keyword>
<gene>
    <name evidence="5" type="ORF">SAMN04490187_5256</name>
</gene>
<protein>
    <submittedName>
        <fullName evidence="5">Papain family cysteine protease</fullName>
    </submittedName>
</protein>
<reference evidence="6" key="1">
    <citation type="submission" date="2016-10" db="EMBL/GenBank/DDBJ databases">
        <authorList>
            <person name="Varghese N."/>
            <person name="Submissions S."/>
        </authorList>
    </citation>
    <scope>NUCLEOTIDE SEQUENCE [LARGE SCALE GENOMIC DNA]</scope>
    <source>
        <strain evidence="6">BS3660</strain>
    </source>
</reference>
<evidence type="ECO:0000259" key="4">
    <source>
        <dbReference type="SMART" id="SM00645"/>
    </source>
</evidence>